<evidence type="ECO:0008006" key="5">
    <source>
        <dbReference type="Google" id="ProtNLM"/>
    </source>
</evidence>
<dbReference type="Proteomes" id="UP000247454">
    <property type="component" value="Unassembled WGS sequence"/>
</dbReference>
<comment type="caution">
    <text evidence="3">The sequence shown here is derived from an EMBL/GenBank/DDBJ whole genome shotgun (WGS) entry which is preliminary data.</text>
</comment>
<dbReference type="EMBL" id="QJTF01000011">
    <property type="protein sequence ID" value="PYE87676.1"/>
    <property type="molecule type" value="Genomic_DNA"/>
</dbReference>
<feature type="region of interest" description="Disordered" evidence="2">
    <location>
        <begin position="116"/>
        <end position="152"/>
    </location>
</feature>
<evidence type="ECO:0000313" key="4">
    <source>
        <dbReference type="Proteomes" id="UP000247454"/>
    </source>
</evidence>
<dbReference type="RefSeq" id="WP_110751840.1">
    <property type="nucleotide sequence ID" value="NZ_QJTF01000011.1"/>
</dbReference>
<evidence type="ECO:0000313" key="3">
    <source>
        <dbReference type="EMBL" id="PYE87676.1"/>
    </source>
</evidence>
<sequence length="152" mass="16588">MDRKSLGKMIAVQSLMKARLEMAISGLANALAGIEAENGELLAMLDRRYEGQAAFVDPAAILTRINANMRRKELLEQELANQRQALLQTSRRTELLEGRMVDLGQAMERKMQAEVIEEFGASRPSSSSGLSRGSADLCVNPPGRRSSGQARG</sequence>
<evidence type="ECO:0000256" key="2">
    <source>
        <dbReference type="SAM" id="MobiDB-lite"/>
    </source>
</evidence>
<name>A0A318T1N6_9HYPH</name>
<accession>A0A318T1N6</accession>
<keyword evidence="1" id="KW-0175">Coiled coil</keyword>
<protein>
    <recommendedName>
        <fullName evidence="5">Flagellar export protein FliJ</fullName>
    </recommendedName>
</protein>
<feature type="compositionally biased region" description="Low complexity" evidence="2">
    <location>
        <begin position="122"/>
        <end position="134"/>
    </location>
</feature>
<feature type="coiled-coil region" evidence="1">
    <location>
        <begin position="65"/>
        <end position="92"/>
    </location>
</feature>
<evidence type="ECO:0000256" key="1">
    <source>
        <dbReference type="SAM" id="Coils"/>
    </source>
</evidence>
<dbReference type="OrthoDB" id="8454131at2"/>
<gene>
    <name evidence="3" type="ORF">C7477_11123</name>
</gene>
<reference evidence="3 4" key="1">
    <citation type="submission" date="2018-06" db="EMBL/GenBank/DDBJ databases">
        <title>Genomic Encyclopedia of Type Strains, Phase III (KMG-III): the genomes of soil and plant-associated and newly described type strains.</title>
        <authorList>
            <person name="Whitman W."/>
        </authorList>
    </citation>
    <scope>NUCLEOTIDE SEQUENCE [LARGE SCALE GENOMIC DNA]</scope>
    <source>
        <strain evidence="3 4">ORS 1419</strain>
    </source>
</reference>
<dbReference type="AlphaFoldDB" id="A0A318T1N6"/>
<proteinExistence type="predicted"/>
<keyword evidence="4" id="KW-1185">Reference proteome</keyword>
<organism evidence="3 4">
    <name type="scientific">Phyllobacterium leguminum</name>
    <dbReference type="NCBI Taxonomy" id="314237"/>
    <lineage>
        <taxon>Bacteria</taxon>
        <taxon>Pseudomonadati</taxon>
        <taxon>Pseudomonadota</taxon>
        <taxon>Alphaproteobacteria</taxon>
        <taxon>Hyphomicrobiales</taxon>
        <taxon>Phyllobacteriaceae</taxon>
        <taxon>Phyllobacterium</taxon>
    </lineage>
</organism>